<dbReference type="GO" id="GO:0003824">
    <property type="term" value="F:catalytic activity"/>
    <property type="evidence" value="ECO:0007669"/>
    <property type="project" value="InterPro"/>
</dbReference>
<dbReference type="Pfam" id="PF03372">
    <property type="entry name" value="Exo_endo_phos"/>
    <property type="match status" value="1"/>
</dbReference>
<accession>A0AAV2EIK8</accession>
<protein>
    <recommendedName>
        <fullName evidence="1">Reverse transcriptase domain-containing protein</fullName>
    </recommendedName>
</protein>
<keyword evidence="3" id="KW-1185">Reference proteome</keyword>
<dbReference type="EMBL" id="OZ034817">
    <property type="protein sequence ID" value="CAL1385774.1"/>
    <property type="molecule type" value="Genomic_DNA"/>
</dbReference>
<dbReference type="Pfam" id="PF13966">
    <property type="entry name" value="zf-RVT"/>
    <property type="match status" value="1"/>
</dbReference>
<feature type="domain" description="Reverse transcriptase" evidence="1">
    <location>
        <begin position="483"/>
        <end position="762"/>
    </location>
</feature>
<organism evidence="2 3">
    <name type="scientific">Linum trigynum</name>
    <dbReference type="NCBI Taxonomy" id="586398"/>
    <lineage>
        <taxon>Eukaryota</taxon>
        <taxon>Viridiplantae</taxon>
        <taxon>Streptophyta</taxon>
        <taxon>Embryophyta</taxon>
        <taxon>Tracheophyta</taxon>
        <taxon>Spermatophyta</taxon>
        <taxon>Magnoliopsida</taxon>
        <taxon>eudicotyledons</taxon>
        <taxon>Gunneridae</taxon>
        <taxon>Pentapetalae</taxon>
        <taxon>rosids</taxon>
        <taxon>fabids</taxon>
        <taxon>Malpighiales</taxon>
        <taxon>Linaceae</taxon>
        <taxon>Linum</taxon>
    </lineage>
</organism>
<dbReference type="PANTHER" id="PTHR33116">
    <property type="entry name" value="REVERSE TRANSCRIPTASE ZINC-BINDING DOMAIN-CONTAINING PROTEIN-RELATED-RELATED"/>
    <property type="match status" value="1"/>
</dbReference>
<dbReference type="InterPro" id="IPR005135">
    <property type="entry name" value="Endo/exonuclease/phosphatase"/>
</dbReference>
<dbReference type="Gene3D" id="3.60.10.10">
    <property type="entry name" value="Endonuclease/exonuclease/phosphatase"/>
    <property type="match status" value="1"/>
</dbReference>
<dbReference type="AlphaFoldDB" id="A0AAV2EIK8"/>
<evidence type="ECO:0000313" key="3">
    <source>
        <dbReference type="Proteomes" id="UP001497516"/>
    </source>
</evidence>
<dbReference type="SUPFAM" id="SSF56672">
    <property type="entry name" value="DNA/RNA polymerases"/>
    <property type="match status" value="1"/>
</dbReference>
<name>A0AAV2EIK8_9ROSI</name>
<dbReference type="PROSITE" id="PS50878">
    <property type="entry name" value="RT_POL"/>
    <property type="match status" value="1"/>
</dbReference>
<dbReference type="InterPro" id="IPR026960">
    <property type="entry name" value="RVT-Znf"/>
</dbReference>
<gene>
    <name evidence="2" type="ORF">LTRI10_LOCUS26887</name>
</gene>
<sequence length="1220" mass="139000">MGTSVIVWNVRGLCDPEKRGRIKRLIGRKKPAVVGLTETKWRQCTNDLVTSVSGNRDTGWIAKDSDGSSGGIVVFWDKSRFQVCSSFVGRFFVGIELKQNSGLGSWFLAVVYGPQERAEKLAFLEDLNNFCQQVCVPICIAGDFNLVRSHDDYMGSRRGDELMNEFNTLINSLALLELPLGGSNSTWSRGGIDPVMSRIDRAFVSTDFDTLFPDCTLSALERVESDHNPLWIKWGDDRRIRRPWRFENMWLMDDRFFASLETWLQEPVVGVGSVFLLARRLQQLKQRIKVWNKEVFGNVNVKVDDLLERIKAFDLLEENGQLNDSEGAEREVLRGELQFALNLQEIMWRQKSNELWLKGGDLNTKFFHRVANYRRKFNFIESIKVNGRLMEGREELASGVVSFYQNLFKETLAFRPFPKNYCPQQLSASTVSDLVKPFSEAEVWAALVSFDGGKSPGPDGFTFEFLKKCWFQMRMNLMQAFEEFHRTGSLPKCVTHSFICLVPKKDSVEDVKDLRPISLMGSINKLLSKVLMERMGSILPSLVSDYQHASVRGRQISEAGLIANEIIDSRRKSNKPGLMFKLDLEKAFDNVSWDCLFKILSNLGFPQKWQNWIRGAMCSPVLSILVNGESHGFFSSSKGLRQGDPLSPGLFVLVMDVLSFMLGKLREKGKFRGFFIDEEQNRGEVTHLLFADDTLIFCEAEPDQVLSLLGTLVCFQAVTGLKVNLDKSMMYTVGEVPEPSFFADIFGCKWSRDTSKYLGFPLGARPNSIAVWDPVINSVQHRLEGWKGKMLSFGGRLTLNSSCLNSQVVYYCSLFLAPKTVMDRIEKLQKRFIWSGTGEKQKFHLVGWDLCKATKKNGGIGALDFESFNHAMLCKWMWKFAEDRGRWWRDLIEIKYSNGVSLWHTGKRREGRNSSVWVNILRMFDTFWKHVCIDPGGGAWVSFWHDSWIPKTILADSYPRIAAAALSPDAWISDIVHRSGESLTWDINLNVSLRGGAERERVCLIEFLNSHAVERLGFGPARIEWLPNPDTVLSVRSLYRCLTAARFPGVSQFPAKAVWKSVVPLKICGFLWICFHQKILTIDNLKRRGWALANRCELCQKEEESVSHIFVDCDFTKQVWNGVISCCPLERVPSNDITSTIRNWPSDIPDCIEGWISFCSLHAICWTVWRERNRRIFDLSRTAHGVLSKRVVRTIVEWVIAKGKVDKGSGSAWLSSVLLS</sequence>
<dbReference type="PANTHER" id="PTHR33116:SF78">
    <property type="entry name" value="OS12G0587133 PROTEIN"/>
    <property type="match status" value="1"/>
</dbReference>
<proteinExistence type="predicted"/>
<dbReference type="InterPro" id="IPR000477">
    <property type="entry name" value="RT_dom"/>
</dbReference>
<dbReference type="Pfam" id="PF00078">
    <property type="entry name" value="RVT_1"/>
    <property type="match status" value="1"/>
</dbReference>
<dbReference type="Proteomes" id="UP001497516">
    <property type="component" value="Chromosome 4"/>
</dbReference>
<dbReference type="SUPFAM" id="SSF56219">
    <property type="entry name" value="DNase I-like"/>
    <property type="match status" value="1"/>
</dbReference>
<reference evidence="2 3" key="1">
    <citation type="submission" date="2024-04" db="EMBL/GenBank/DDBJ databases">
        <authorList>
            <person name="Fracassetti M."/>
        </authorList>
    </citation>
    <scope>NUCLEOTIDE SEQUENCE [LARGE SCALE GENOMIC DNA]</scope>
</reference>
<dbReference type="InterPro" id="IPR043502">
    <property type="entry name" value="DNA/RNA_pol_sf"/>
</dbReference>
<dbReference type="CDD" id="cd01650">
    <property type="entry name" value="RT_nLTR_like"/>
    <property type="match status" value="1"/>
</dbReference>
<dbReference type="InterPro" id="IPR036691">
    <property type="entry name" value="Endo/exonu/phosph_ase_sf"/>
</dbReference>
<evidence type="ECO:0000259" key="1">
    <source>
        <dbReference type="PROSITE" id="PS50878"/>
    </source>
</evidence>
<evidence type="ECO:0000313" key="2">
    <source>
        <dbReference type="EMBL" id="CAL1385774.1"/>
    </source>
</evidence>